<name>A0A8X7NTR4_CANPA</name>
<dbReference type="GO" id="GO:0005634">
    <property type="term" value="C:nucleus"/>
    <property type="evidence" value="ECO:0007669"/>
    <property type="project" value="UniProtKB-SubCell"/>
</dbReference>
<evidence type="ECO:0000313" key="10">
    <source>
        <dbReference type="EMBL" id="KAF6059484.1"/>
    </source>
</evidence>
<feature type="region of interest" description="Disordered" evidence="9">
    <location>
        <begin position="223"/>
        <end position="268"/>
    </location>
</feature>
<evidence type="ECO:0000256" key="8">
    <source>
        <dbReference type="ARBA" id="ARBA00023242"/>
    </source>
</evidence>
<keyword evidence="7" id="KW-0804">Transcription</keyword>
<comment type="function">
    <text evidence="1">Required for correct translation termination and probably involved in regulation of hypoxic gene expression.</text>
</comment>
<gene>
    <name evidence="10" type="ORF">FOB60_001066</name>
</gene>
<dbReference type="AlphaFoldDB" id="A0A8X7NTR4"/>
<dbReference type="EMBL" id="JABWAB010000001">
    <property type="protein sequence ID" value="KAF6059484.1"/>
    <property type="molecule type" value="Genomic_DNA"/>
</dbReference>
<organism evidence="10 11">
    <name type="scientific">Candida parapsilosis</name>
    <name type="common">Yeast</name>
    <dbReference type="NCBI Taxonomy" id="5480"/>
    <lineage>
        <taxon>Eukaryota</taxon>
        <taxon>Fungi</taxon>
        <taxon>Dikarya</taxon>
        <taxon>Ascomycota</taxon>
        <taxon>Saccharomycotina</taxon>
        <taxon>Pichiomycetes</taxon>
        <taxon>Debaryomycetaceae</taxon>
        <taxon>Candida/Lodderomyces clade</taxon>
        <taxon>Candida</taxon>
    </lineage>
</organism>
<accession>A0A8X7NTR4</accession>
<keyword evidence="6" id="KW-0805">Transcription regulation</keyword>
<dbReference type="Pfam" id="PF12753">
    <property type="entry name" value="Nro1"/>
    <property type="match status" value="1"/>
</dbReference>
<comment type="caution">
    <text evidence="10">The sequence shown here is derived from an EMBL/GenBank/DDBJ whole genome shotgun (WGS) entry which is preliminary data.</text>
</comment>
<feature type="compositionally biased region" description="Basic and acidic residues" evidence="9">
    <location>
        <begin position="238"/>
        <end position="254"/>
    </location>
</feature>
<evidence type="ECO:0000256" key="6">
    <source>
        <dbReference type="ARBA" id="ARBA00023015"/>
    </source>
</evidence>
<evidence type="ECO:0000256" key="3">
    <source>
        <dbReference type="ARBA" id="ARBA00007273"/>
    </source>
</evidence>
<dbReference type="Proteomes" id="UP000590412">
    <property type="component" value="Unassembled WGS sequence"/>
</dbReference>
<proteinExistence type="inferred from homology"/>
<dbReference type="GO" id="GO:2000640">
    <property type="term" value="P:positive regulation of SREBP signaling pathway"/>
    <property type="evidence" value="ECO:0007669"/>
    <property type="project" value="TreeGrafter"/>
</dbReference>
<dbReference type="OrthoDB" id="5598057at2759"/>
<keyword evidence="5" id="KW-0810">Translation regulation</keyword>
<dbReference type="GO" id="GO:0006417">
    <property type="term" value="P:regulation of translation"/>
    <property type="evidence" value="ECO:0007669"/>
    <property type="project" value="UniProtKB-KW"/>
</dbReference>
<evidence type="ECO:0000256" key="5">
    <source>
        <dbReference type="ARBA" id="ARBA00022845"/>
    </source>
</evidence>
<feature type="region of interest" description="Disordered" evidence="9">
    <location>
        <begin position="1"/>
        <end position="39"/>
    </location>
</feature>
<evidence type="ECO:0000313" key="11">
    <source>
        <dbReference type="Proteomes" id="UP000590412"/>
    </source>
</evidence>
<evidence type="ECO:0000256" key="9">
    <source>
        <dbReference type="SAM" id="MobiDB-lite"/>
    </source>
</evidence>
<dbReference type="PANTHER" id="PTHR28290:SF1">
    <property type="entry name" value="ENHANCER OF TRANSLATION TERMINATION 1"/>
    <property type="match status" value="1"/>
</dbReference>
<dbReference type="InterPro" id="IPR024318">
    <property type="entry name" value="Nro1/ETT1"/>
</dbReference>
<feature type="compositionally biased region" description="Low complexity" evidence="9">
    <location>
        <begin position="1"/>
        <end position="11"/>
    </location>
</feature>
<protein>
    <recommendedName>
        <fullName evidence="4">Enhancer of translation termination 1</fullName>
    </recommendedName>
</protein>
<evidence type="ECO:0000256" key="1">
    <source>
        <dbReference type="ARBA" id="ARBA00003395"/>
    </source>
</evidence>
<reference evidence="10" key="1">
    <citation type="submission" date="2020-03" db="EMBL/GenBank/DDBJ databases">
        <title>FDA dAtabase for Regulatory Grade micrObial Sequences (FDA-ARGOS): Supporting development and validation of Infectious Disease Dx tests.</title>
        <authorList>
            <person name="Campos J."/>
            <person name="Goldberg B."/>
            <person name="Tallon L."/>
            <person name="Sadzewicz L."/>
            <person name="Vavikolanu K."/>
            <person name="Mehta A."/>
            <person name="Aluvathingal J."/>
            <person name="Nadendla S."/>
            <person name="Nandy P."/>
            <person name="Geyer C."/>
            <person name="Yan Y."/>
            <person name="Sichtig H."/>
        </authorList>
    </citation>
    <scope>NUCLEOTIDE SEQUENCE [LARGE SCALE GENOMIC DNA]</scope>
    <source>
        <strain evidence="10">FDAARGOS_652</strain>
    </source>
</reference>
<keyword evidence="8" id="KW-0539">Nucleus</keyword>
<evidence type="ECO:0000256" key="4">
    <source>
        <dbReference type="ARBA" id="ARBA00017359"/>
    </source>
</evidence>
<comment type="similarity">
    <text evidence="3">Belongs to the ETT1 family.</text>
</comment>
<sequence length="435" mass="49581">MAKRTLGLGKAAKAKKQKLESEPNTNDKSSSEDSTNQLTVELPEEVDADDEISQLKGLYKAYINSDRDNELIVNGIIHECDRLLRNQEEGAALPPTFYKIYSIALSELANFHIDDVKQIKEYFGASLERIETGLEKYPGDVELLLTRSKILINQIVLQFVSQLKLSSEKDEANVKELLDNALKVYESAEQKASDLSTFDAFNNDEYFDILEAVDDLLDIVDNFGKDEAGDNDDEETEVDGKNERKDDKDGRHFDDEVDDDDDDGGVELEETHPLYPIKNTDEYNQWWRDHTIKYLENLNKVESPSESLIREVNQRLGQSYLQESEIPTNVYTTLKYDEDYAGLEELEGLTLYQAQDIAKDLIHKALGHLKKAEDKEEPESWVNIAEAMITLGNLYELDSKEQEQLYDEAETILKKANNATNGKYQDVLENLLANQ</sequence>
<comment type="subcellular location">
    <subcellularLocation>
        <location evidence="2">Nucleus</location>
    </subcellularLocation>
</comment>
<feature type="compositionally biased region" description="Polar residues" evidence="9">
    <location>
        <begin position="22"/>
        <end position="39"/>
    </location>
</feature>
<feature type="compositionally biased region" description="Acidic residues" evidence="9">
    <location>
        <begin position="255"/>
        <end position="268"/>
    </location>
</feature>
<evidence type="ECO:0000256" key="2">
    <source>
        <dbReference type="ARBA" id="ARBA00004123"/>
    </source>
</evidence>
<dbReference type="PANTHER" id="PTHR28290">
    <property type="entry name" value="ENHANCER OF TRANSLATION TERMINATION 1"/>
    <property type="match status" value="1"/>
</dbReference>
<evidence type="ECO:0000256" key="7">
    <source>
        <dbReference type="ARBA" id="ARBA00023163"/>
    </source>
</evidence>